<feature type="transmembrane region" description="Helical" evidence="6">
    <location>
        <begin position="282"/>
        <end position="301"/>
    </location>
</feature>
<evidence type="ECO:0000259" key="7">
    <source>
        <dbReference type="Pfam" id="PF00892"/>
    </source>
</evidence>
<protein>
    <submittedName>
        <fullName evidence="8">DMT family transporter</fullName>
    </submittedName>
</protein>
<feature type="domain" description="EamA" evidence="7">
    <location>
        <begin position="164"/>
        <end position="297"/>
    </location>
</feature>
<feature type="transmembrane region" description="Helical" evidence="6">
    <location>
        <begin position="74"/>
        <end position="94"/>
    </location>
</feature>
<dbReference type="PANTHER" id="PTHR42920">
    <property type="entry name" value="OS03G0707200 PROTEIN-RELATED"/>
    <property type="match status" value="1"/>
</dbReference>
<dbReference type="InterPro" id="IPR000620">
    <property type="entry name" value="EamA_dom"/>
</dbReference>
<feature type="domain" description="EamA" evidence="7">
    <location>
        <begin position="15"/>
        <end position="145"/>
    </location>
</feature>
<dbReference type="AlphaFoldDB" id="A0A5C8PH80"/>
<comment type="caution">
    <text evidence="8">The sequence shown here is derived from an EMBL/GenBank/DDBJ whole genome shotgun (WGS) entry which is preliminary data.</text>
</comment>
<feature type="transmembrane region" description="Helical" evidence="6">
    <location>
        <begin position="41"/>
        <end position="62"/>
    </location>
</feature>
<feature type="transmembrane region" description="Helical" evidence="6">
    <location>
        <begin position="100"/>
        <end position="122"/>
    </location>
</feature>
<keyword evidence="9" id="KW-1185">Reference proteome</keyword>
<organism evidence="8 9">
    <name type="scientific">Vineibacter terrae</name>
    <dbReference type="NCBI Taxonomy" id="2586908"/>
    <lineage>
        <taxon>Bacteria</taxon>
        <taxon>Pseudomonadati</taxon>
        <taxon>Pseudomonadota</taxon>
        <taxon>Alphaproteobacteria</taxon>
        <taxon>Hyphomicrobiales</taxon>
        <taxon>Vineibacter</taxon>
    </lineage>
</organism>
<feature type="transmembrane region" description="Helical" evidence="6">
    <location>
        <begin position="189"/>
        <end position="212"/>
    </location>
</feature>
<name>A0A5C8PH80_9HYPH</name>
<dbReference type="GO" id="GO:0005886">
    <property type="term" value="C:plasma membrane"/>
    <property type="evidence" value="ECO:0007669"/>
    <property type="project" value="UniProtKB-SubCell"/>
</dbReference>
<accession>A0A5C8PH80</accession>
<feature type="transmembrane region" description="Helical" evidence="6">
    <location>
        <begin position="160"/>
        <end position="177"/>
    </location>
</feature>
<evidence type="ECO:0000256" key="6">
    <source>
        <dbReference type="SAM" id="Phobius"/>
    </source>
</evidence>
<dbReference type="Pfam" id="PF00892">
    <property type="entry name" value="EamA"/>
    <property type="match status" value="2"/>
</dbReference>
<reference evidence="8 9" key="1">
    <citation type="submission" date="2019-06" db="EMBL/GenBank/DDBJ databases">
        <title>New taxonomy in bacterial strain CC-CFT640, isolated from vineyard.</title>
        <authorList>
            <person name="Lin S.-Y."/>
            <person name="Tsai C.-F."/>
            <person name="Young C.-C."/>
        </authorList>
    </citation>
    <scope>NUCLEOTIDE SEQUENCE [LARGE SCALE GENOMIC DNA]</scope>
    <source>
        <strain evidence="8 9">CC-CFT640</strain>
    </source>
</reference>
<keyword evidence="2" id="KW-1003">Cell membrane</keyword>
<evidence type="ECO:0000256" key="5">
    <source>
        <dbReference type="ARBA" id="ARBA00023136"/>
    </source>
</evidence>
<dbReference type="RefSeq" id="WP_147849207.1">
    <property type="nucleotide sequence ID" value="NZ_VDUZ01000027.1"/>
</dbReference>
<proteinExistence type="predicted"/>
<feature type="transmembrane region" description="Helical" evidence="6">
    <location>
        <begin position="253"/>
        <end position="276"/>
    </location>
</feature>
<gene>
    <name evidence="8" type="ORF">FHP25_22445</name>
</gene>
<evidence type="ECO:0000313" key="9">
    <source>
        <dbReference type="Proteomes" id="UP000321638"/>
    </source>
</evidence>
<evidence type="ECO:0000256" key="4">
    <source>
        <dbReference type="ARBA" id="ARBA00022989"/>
    </source>
</evidence>
<feature type="transmembrane region" description="Helical" evidence="6">
    <location>
        <begin position="129"/>
        <end position="148"/>
    </location>
</feature>
<dbReference type="SUPFAM" id="SSF103481">
    <property type="entry name" value="Multidrug resistance efflux transporter EmrE"/>
    <property type="match status" value="2"/>
</dbReference>
<dbReference type="PANTHER" id="PTHR42920:SF5">
    <property type="entry name" value="EAMA DOMAIN-CONTAINING PROTEIN"/>
    <property type="match status" value="1"/>
</dbReference>
<feature type="transmembrane region" description="Helical" evidence="6">
    <location>
        <begin position="224"/>
        <end position="246"/>
    </location>
</feature>
<keyword evidence="5 6" id="KW-0472">Membrane</keyword>
<evidence type="ECO:0000313" key="8">
    <source>
        <dbReference type="EMBL" id="TXL73188.1"/>
    </source>
</evidence>
<evidence type="ECO:0000256" key="3">
    <source>
        <dbReference type="ARBA" id="ARBA00022692"/>
    </source>
</evidence>
<dbReference type="InterPro" id="IPR051258">
    <property type="entry name" value="Diverse_Substrate_Transporter"/>
</dbReference>
<sequence length="309" mass="32421">MTERASRSAVLWASAGLLATALIWGTMTPLLKVLTEVMDIWLLAALRYVLGLPFLLACMLLVAPPARSPAKLKAAQLAILGLAMTAFSILYTVGVRYSHPVTAVVVLNFGPVISAVMARVMLGTRMAPGFPLALGLALLGGLLVLYGTPGTHERGLALQGGEPLLVVGQICWQWYSIRAQQWLGDRGQIGLSTITSAVAALWMVVAYAALWGAGVAGGAPPALAWHHVLYLVWICVFGVAVAILLWNVGVSRVGLPVAALHMNASPVFAVLTAAAIGLPPTGLQIAGGLLVLGGIVYMQLLQMRRARPG</sequence>
<dbReference type="InterPro" id="IPR037185">
    <property type="entry name" value="EmrE-like"/>
</dbReference>
<keyword evidence="3 6" id="KW-0812">Transmembrane</keyword>
<dbReference type="EMBL" id="VDUZ01000027">
    <property type="protein sequence ID" value="TXL73188.1"/>
    <property type="molecule type" value="Genomic_DNA"/>
</dbReference>
<comment type="subcellular location">
    <subcellularLocation>
        <location evidence="1">Cell membrane</location>
        <topology evidence="1">Multi-pass membrane protein</topology>
    </subcellularLocation>
</comment>
<evidence type="ECO:0000256" key="1">
    <source>
        <dbReference type="ARBA" id="ARBA00004651"/>
    </source>
</evidence>
<evidence type="ECO:0000256" key="2">
    <source>
        <dbReference type="ARBA" id="ARBA00022475"/>
    </source>
</evidence>
<dbReference type="Proteomes" id="UP000321638">
    <property type="component" value="Unassembled WGS sequence"/>
</dbReference>
<dbReference type="OrthoDB" id="7361469at2"/>
<keyword evidence="4 6" id="KW-1133">Transmembrane helix</keyword>